<dbReference type="NCBIfam" id="NF002957">
    <property type="entry name" value="PRK03619.1"/>
    <property type="match status" value="1"/>
</dbReference>
<comment type="subunit">
    <text evidence="8">Part of the FGAM synthase complex composed of 1 PurL, 1 PurQ and 2 PurS subunits.</text>
</comment>
<comment type="pathway">
    <text evidence="8">Purine metabolism; IMP biosynthesis via de novo pathway; 5-amino-1-(5-phospho-D-ribosyl)imidazole from N(2)-formyl-N(1)-(5-phospho-D-ribosyl)glycinamide: step 1/2.</text>
</comment>
<dbReference type="AlphaFoldDB" id="A0A7V3KM94"/>
<sequence>MRAGVVIFPGTNCETETYYVLKDIVGFDTYYVWHEETSLNKFSLVVLPGGFSYGDYLRPGAMAKVSPVVESIMDYVEKEKGFVIGICNGFQILTEAGLLLGGLIRNQNLKFICKDVTLKVVNNELPFTHKFEKDEVIVIPIAHMDGRFVAHKDELEYLIKKNLIFLKYEGENPNGSLFNIAGITNEKRNVFGMMPHPERNSEKLLGTGDGLKFFLSIKEYLENG</sequence>
<accession>A0A7V3KM94</accession>
<evidence type="ECO:0000256" key="7">
    <source>
        <dbReference type="ARBA" id="ARBA00022962"/>
    </source>
</evidence>
<protein>
    <recommendedName>
        <fullName evidence="8">Phosphoribosylformylglycinamidine synthase subunit PurQ</fullName>
        <shortName evidence="8">FGAM synthase</shortName>
        <ecNumber evidence="8">6.3.5.3</ecNumber>
    </recommendedName>
    <alternativeName>
        <fullName evidence="8">Formylglycinamide ribonucleotide amidotransferase subunit I</fullName>
        <shortName evidence="8">FGAR amidotransferase I</shortName>
        <shortName evidence="8">FGAR-AT I</shortName>
    </alternativeName>
    <alternativeName>
        <fullName evidence="8">Glutaminase PurQ</fullName>
        <ecNumber evidence="8">3.5.1.2</ecNumber>
    </alternativeName>
    <alternativeName>
        <fullName evidence="8">Phosphoribosylformylglycinamidine synthase subunit I</fullName>
    </alternativeName>
</protein>
<reference evidence="9" key="1">
    <citation type="journal article" date="2020" name="mSystems">
        <title>Genome- and Community-Level Interaction Insights into Carbon Utilization and Element Cycling Functions of Hydrothermarchaeota in Hydrothermal Sediment.</title>
        <authorList>
            <person name="Zhou Z."/>
            <person name="Liu Y."/>
            <person name="Xu W."/>
            <person name="Pan J."/>
            <person name="Luo Z.H."/>
            <person name="Li M."/>
        </authorList>
    </citation>
    <scope>NUCLEOTIDE SEQUENCE [LARGE SCALE GENOMIC DNA]</scope>
    <source>
        <strain evidence="9">SpSt-754</strain>
    </source>
</reference>
<dbReference type="GO" id="GO:0005524">
    <property type="term" value="F:ATP binding"/>
    <property type="evidence" value="ECO:0007669"/>
    <property type="project" value="UniProtKB-KW"/>
</dbReference>
<dbReference type="CDD" id="cd01740">
    <property type="entry name" value="GATase1_FGAR_AT"/>
    <property type="match status" value="1"/>
</dbReference>
<dbReference type="EC" id="3.5.1.2" evidence="8"/>
<proteinExistence type="inferred from homology"/>
<dbReference type="UniPathway" id="UPA00074">
    <property type="reaction ID" value="UER00128"/>
</dbReference>
<keyword evidence="4 8" id="KW-0658">Purine biosynthesis</keyword>
<gene>
    <name evidence="8 9" type="primary">purQ</name>
    <name evidence="9" type="ORF">ENV38_00200</name>
</gene>
<dbReference type="GO" id="GO:0005737">
    <property type="term" value="C:cytoplasm"/>
    <property type="evidence" value="ECO:0007669"/>
    <property type="project" value="UniProtKB-SubCell"/>
</dbReference>
<keyword evidence="1 8" id="KW-0963">Cytoplasm</keyword>
<dbReference type="GO" id="GO:0006189">
    <property type="term" value="P:'de novo' IMP biosynthetic process"/>
    <property type="evidence" value="ECO:0007669"/>
    <property type="project" value="UniProtKB-UniRule"/>
</dbReference>
<keyword evidence="6 8" id="KW-0067">ATP-binding</keyword>
<evidence type="ECO:0000256" key="4">
    <source>
        <dbReference type="ARBA" id="ARBA00022755"/>
    </source>
</evidence>
<keyword evidence="3 8" id="KW-0547">Nucleotide-binding</keyword>
<dbReference type="SUPFAM" id="SSF52317">
    <property type="entry name" value="Class I glutamine amidotransferase-like"/>
    <property type="match status" value="1"/>
</dbReference>
<dbReference type="PROSITE" id="PS51273">
    <property type="entry name" value="GATASE_TYPE_1"/>
    <property type="match status" value="1"/>
</dbReference>
<dbReference type="EMBL" id="DTGD01000008">
    <property type="protein sequence ID" value="HGB35317.1"/>
    <property type="molecule type" value="Genomic_DNA"/>
</dbReference>
<dbReference type="PANTHER" id="PTHR47552">
    <property type="entry name" value="PHOSPHORIBOSYLFORMYLGLYCINAMIDINE SYNTHASE SUBUNIT PURQ"/>
    <property type="match status" value="1"/>
</dbReference>
<dbReference type="InterPro" id="IPR010075">
    <property type="entry name" value="PRibForGlyAmidine_synth_PurQ"/>
</dbReference>
<name>A0A7V3KM94_UNCW3</name>
<dbReference type="EC" id="6.3.5.3" evidence="8"/>
<dbReference type="SMART" id="SM01211">
    <property type="entry name" value="GATase_5"/>
    <property type="match status" value="1"/>
</dbReference>
<comment type="caution">
    <text evidence="9">The sequence shown here is derived from an EMBL/GenBank/DDBJ whole genome shotgun (WGS) entry which is preliminary data.</text>
</comment>
<evidence type="ECO:0000256" key="5">
    <source>
        <dbReference type="ARBA" id="ARBA00022801"/>
    </source>
</evidence>
<dbReference type="GO" id="GO:0004642">
    <property type="term" value="F:phosphoribosylformylglycinamidine synthase activity"/>
    <property type="evidence" value="ECO:0007669"/>
    <property type="project" value="UniProtKB-UniRule"/>
</dbReference>
<evidence type="ECO:0000313" key="9">
    <source>
        <dbReference type="EMBL" id="HGB35317.1"/>
    </source>
</evidence>
<feature type="active site" evidence="8">
    <location>
        <position position="198"/>
    </location>
</feature>
<dbReference type="Pfam" id="PF13507">
    <property type="entry name" value="GATase_5"/>
    <property type="match status" value="1"/>
</dbReference>
<dbReference type="HAMAP" id="MF_00421">
    <property type="entry name" value="PurQ"/>
    <property type="match status" value="1"/>
</dbReference>
<comment type="catalytic activity">
    <reaction evidence="8">
        <text>N(2)-formyl-N(1)-(5-phospho-beta-D-ribosyl)glycinamide + L-glutamine + ATP + H2O = 2-formamido-N(1)-(5-O-phospho-beta-D-ribosyl)acetamidine + L-glutamate + ADP + phosphate + H(+)</text>
        <dbReference type="Rhea" id="RHEA:17129"/>
        <dbReference type="ChEBI" id="CHEBI:15377"/>
        <dbReference type="ChEBI" id="CHEBI:15378"/>
        <dbReference type="ChEBI" id="CHEBI:29985"/>
        <dbReference type="ChEBI" id="CHEBI:30616"/>
        <dbReference type="ChEBI" id="CHEBI:43474"/>
        <dbReference type="ChEBI" id="CHEBI:58359"/>
        <dbReference type="ChEBI" id="CHEBI:147286"/>
        <dbReference type="ChEBI" id="CHEBI:147287"/>
        <dbReference type="ChEBI" id="CHEBI:456216"/>
        <dbReference type="EC" id="6.3.5.3"/>
    </reaction>
</comment>
<dbReference type="PANTHER" id="PTHR47552:SF1">
    <property type="entry name" value="PHOSPHORIBOSYLFORMYLGLYCINAMIDINE SYNTHASE SUBUNIT PURQ"/>
    <property type="match status" value="1"/>
</dbReference>
<organism evidence="9">
    <name type="scientific">candidate division WOR-3 bacterium</name>
    <dbReference type="NCBI Taxonomy" id="2052148"/>
    <lineage>
        <taxon>Bacteria</taxon>
        <taxon>Bacteria division WOR-3</taxon>
    </lineage>
</organism>
<feature type="active site" evidence="8">
    <location>
        <position position="196"/>
    </location>
</feature>
<evidence type="ECO:0000256" key="2">
    <source>
        <dbReference type="ARBA" id="ARBA00022598"/>
    </source>
</evidence>
<evidence type="ECO:0000256" key="6">
    <source>
        <dbReference type="ARBA" id="ARBA00022840"/>
    </source>
</evidence>
<comment type="subcellular location">
    <subcellularLocation>
        <location evidence="8">Cytoplasm</location>
    </subcellularLocation>
</comment>
<keyword evidence="5 8" id="KW-0378">Hydrolase</keyword>
<keyword evidence="2 8" id="KW-0436">Ligase</keyword>
<dbReference type="InterPro" id="IPR029062">
    <property type="entry name" value="Class_I_gatase-like"/>
</dbReference>
<feature type="active site" description="Nucleophile" evidence="8">
    <location>
        <position position="87"/>
    </location>
</feature>
<evidence type="ECO:0000256" key="3">
    <source>
        <dbReference type="ARBA" id="ARBA00022741"/>
    </source>
</evidence>
<dbReference type="Gene3D" id="3.40.50.880">
    <property type="match status" value="1"/>
</dbReference>
<comment type="function">
    <text evidence="8">Part of the phosphoribosylformylglycinamidine synthase complex involved in the purines biosynthetic pathway. Catalyzes the ATP-dependent conversion of formylglycinamide ribonucleotide (FGAR) and glutamine to yield formylglycinamidine ribonucleotide (FGAM) and glutamate. The FGAM synthase complex is composed of three subunits. PurQ produces an ammonia molecule by converting glutamine to glutamate. PurL transfers the ammonia molecule to FGAR to form FGAM in an ATP-dependent manner. PurS interacts with PurQ and PurL and is thought to assist in the transfer of the ammonia molecule from PurQ to PurL.</text>
</comment>
<evidence type="ECO:0000256" key="8">
    <source>
        <dbReference type="HAMAP-Rule" id="MF_00421"/>
    </source>
</evidence>
<dbReference type="PIRSF" id="PIRSF001586">
    <property type="entry name" value="FGAM_synth_I"/>
    <property type="match status" value="1"/>
</dbReference>
<evidence type="ECO:0000256" key="1">
    <source>
        <dbReference type="ARBA" id="ARBA00022490"/>
    </source>
</evidence>
<dbReference type="GO" id="GO:0004359">
    <property type="term" value="F:glutaminase activity"/>
    <property type="evidence" value="ECO:0007669"/>
    <property type="project" value="UniProtKB-EC"/>
</dbReference>
<comment type="catalytic activity">
    <reaction evidence="8">
        <text>L-glutamine + H2O = L-glutamate + NH4(+)</text>
        <dbReference type="Rhea" id="RHEA:15889"/>
        <dbReference type="ChEBI" id="CHEBI:15377"/>
        <dbReference type="ChEBI" id="CHEBI:28938"/>
        <dbReference type="ChEBI" id="CHEBI:29985"/>
        <dbReference type="ChEBI" id="CHEBI:58359"/>
        <dbReference type="EC" id="3.5.1.2"/>
    </reaction>
</comment>
<dbReference type="NCBIfam" id="TIGR01737">
    <property type="entry name" value="FGAM_synth_I"/>
    <property type="match status" value="1"/>
</dbReference>
<keyword evidence="7 8" id="KW-0315">Glutamine amidotransferase</keyword>